<gene>
    <name evidence="4" type="ORF">SAMN05192532_102265</name>
</gene>
<keyword evidence="5" id="KW-1185">Reference proteome</keyword>
<dbReference type="OrthoDB" id="8881899at2"/>
<dbReference type="Gene3D" id="3.40.190.150">
    <property type="entry name" value="Bordetella uptake gene, domain 1"/>
    <property type="match status" value="1"/>
</dbReference>
<keyword evidence="4" id="KW-0675">Receptor</keyword>
<dbReference type="AlphaFoldDB" id="A0A1I2BF35"/>
<dbReference type="EMBL" id="FONT01000002">
    <property type="protein sequence ID" value="SFE54669.1"/>
    <property type="molecule type" value="Genomic_DNA"/>
</dbReference>
<reference evidence="4 5" key="1">
    <citation type="submission" date="2016-10" db="EMBL/GenBank/DDBJ databases">
        <authorList>
            <person name="de Groot N.N."/>
        </authorList>
    </citation>
    <scope>NUCLEOTIDE SEQUENCE [LARGE SCALE GENOMIC DNA]</scope>
    <source>
        <strain evidence="4 5">DSM 23995</strain>
    </source>
</reference>
<dbReference type="Gene3D" id="3.40.190.10">
    <property type="entry name" value="Periplasmic binding protein-like II"/>
    <property type="match status" value="1"/>
</dbReference>
<dbReference type="SUPFAM" id="SSF53850">
    <property type="entry name" value="Periplasmic binding protein-like II"/>
    <property type="match status" value="1"/>
</dbReference>
<evidence type="ECO:0000256" key="2">
    <source>
        <dbReference type="SAM" id="MobiDB-lite"/>
    </source>
</evidence>
<accession>A0A1I2BF35</accession>
<dbReference type="PIRSF" id="PIRSF017082">
    <property type="entry name" value="YflP"/>
    <property type="match status" value="1"/>
</dbReference>
<evidence type="ECO:0000313" key="4">
    <source>
        <dbReference type="EMBL" id="SFE54669.1"/>
    </source>
</evidence>
<dbReference type="InterPro" id="IPR005064">
    <property type="entry name" value="BUG"/>
</dbReference>
<feature type="region of interest" description="Disordered" evidence="2">
    <location>
        <begin position="79"/>
        <end position="99"/>
    </location>
</feature>
<evidence type="ECO:0000313" key="5">
    <source>
        <dbReference type="Proteomes" id="UP000199516"/>
    </source>
</evidence>
<name>A0A1I2BF35_9BACI</name>
<dbReference type="PANTHER" id="PTHR42928:SF5">
    <property type="entry name" value="BLR1237 PROTEIN"/>
    <property type="match status" value="1"/>
</dbReference>
<dbReference type="PANTHER" id="PTHR42928">
    <property type="entry name" value="TRICARBOXYLATE-BINDING PROTEIN"/>
    <property type="match status" value="1"/>
</dbReference>
<dbReference type="Proteomes" id="UP000199516">
    <property type="component" value="Unassembled WGS sequence"/>
</dbReference>
<feature type="signal peptide" evidence="3">
    <location>
        <begin position="1"/>
        <end position="19"/>
    </location>
</feature>
<keyword evidence="3" id="KW-0732">Signal</keyword>
<evidence type="ECO:0000256" key="3">
    <source>
        <dbReference type="SAM" id="SignalP"/>
    </source>
</evidence>
<sequence>MNKKWFTSGILAGSLAVLAACGGGEENSNSSNAESDNSWPDEELTLVVPYSVGGSADRQARALAPILEEELDTSVVVENREGGGGASGTNAHKQNDPEDGTHIIYQSHPHFEAGIVREAGYEFEDFDILGITHSSPITIWVDKDSEYETMEDLLVGIENNPGDLSYAMMSSSWSDISVKMIMDELGLEVRDVPYDGGGPMRTALMGGEVDFIASDIEGTLAGAGEDLRPLAIFSNEPYEHAADVPLINDVMEEMGEDAEFPAVSNRRFVQVKSQFQESHPERWETLEAAFESAVESEEFKQWGEDQSMYLGWIPSEEATESLSQTVEVIYDYQDLFQ</sequence>
<organism evidence="4 5">
    <name type="scientific">Alteribacillus iranensis</name>
    <dbReference type="NCBI Taxonomy" id="930128"/>
    <lineage>
        <taxon>Bacteria</taxon>
        <taxon>Bacillati</taxon>
        <taxon>Bacillota</taxon>
        <taxon>Bacilli</taxon>
        <taxon>Bacillales</taxon>
        <taxon>Bacillaceae</taxon>
        <taxon>Alteribacillus</taxon>
    </lineage>
</organism>
<feature type="chain" id="PRO_5038663231" evidence="3">
    <location>
        <begin position="20"/>
        <end position="337"/>
    </location>
</feature>
<comment type="similarity">
    <text evidence="1">Belongs to the UPF0065 (bug) family.</text>
</comment>
<proteinExistence type="inferred from homology"/>
<dbReference type="InterPro" id="IPR042100">
    <property type="entry name" value="Bug_dom1"/>
</dbReference>
<dbReference type="RefSeq" id="WP_091658589.1">
    <property type="nucleotide sequence ID" value="NZ_FONT01000002.1"/>
</dbReference>
<dbReference type="CDD" id="cd07012">
    <property type="entry name" value="PBP2_Bug_TTT"/>
    <property type="match status" value="1"/>
</dbReference>
<evidence type="ECO:0000256" key="1">
    <source>
        <dbReference type="ARBA" id="ARBA00006987"/>
    </source>
</evidence>
<dbReference type="Pfam" id="PF03401">
    <property type="entry name" value="TctC"/>
    <property type="match status" value="1"/>
</dbReference>
<protein>
    <submittedName>
        <fullName evidence="4">Tripartite-type tricarboxylate transporter, receptor component TctC</fullName>
    </submittedName>
</protein>
<dbReference type="PROSITE" id="PS51257">
    <property type="entry name" value="PROKAR_LIPOPROTEIN"/>
    <property type="match status" value="1"/>
</dbReference>
<dbReference type="STRING" id="930128.SAMN05192532_102265"/>